<organism evidence="6">
    <name type="scientific">freshwater metagenome</name>
    <dbReference type="NCBI Taxonomy" id="449393"/>
    <lineage>
        <taxon>unclassified sequences</taxon>
        <taxon>metagenomes</taxon>
        <taxon>ecological metagenomes</taxon>
    </lineage>
</organism>
<dbReference type="SUPFAM" id="SSF54862">
    <property type="entry name" value="4Fe-4S ferredoxins"/>
    <property type="match status" value="1"/>
</dbReference>
<evidence type="ECO:0000256" key="1">
    <source>
        <dbReference type="ARBA" id="ARBA00022448"/>
    </source>
</evidence>
<dbReference type="Gene3D" id="3.30.70.20">
    <property type="match status" value="1"/>
</dbReference>
<gene>
    <name evidence="6" type="ORF">UFOPK2761_01946</name>
</gene>
<keyword evidence="3" id="KW-0249">Electron transport</keyword>
<reference evidence="6" key="1">
    <citation type="submission" date="2020-05" db="EMBL/GenBank/DDBJ databases">
        <authorList>
            <person name="Chiriac C."/>
            <person name="Salcher M."/>
            <person name="Ghai R."/>
            <person name="Kavagutti S V."/>
        </authorList>
    </citation>
    <scope>NUCLEOTIDE SEQUENCE</scope>
</reference>
<dbReference type="PANTHER" id="PTHR36923">
    <property type="entry name" value="FERREDOXIN"/>
    <property type="match status" value="1"/>
</dbReference>
<name>A0A6J6TVN7_9ZZZZ</name>
<dbReference type="GO" id="GO:0046872">
    <property type="term" value="F:metal ion binding"/>
    <property type="evidence" value="ECO:0007669"/>
    <property type="project" value="UniProtKB-KW"/>
</dbReference>
<dbReference type="AlphaFoldDB" id="A0A6J6TVN7"/>
<keyword evidence="1" id="KW-0813">Transport</keyword>
<keyword evidence="2" id="KW-0479">Metal-binding</keyword>
<dbReference type="PANTHER" id="PTHR36923:SF3">
    <property type="entry name" value="FERREDOXIN"/>
    <property type="match status" value="1"/>
</dbReference>
<evidence type="ECO:0000256" key="3">
    <source>
        <dbReference type="ARBA" id="ARBA00022982"/>
    </source>
</evidence>
<proteinExistence type="predicted"/>
<protein>
    <submittedName>
        <fullName evidence="6">Unannotated protein</fullName>
    </submittedName>
</protein>
<sequence>MTVRVVADLDICQGHQMCQAEAPTVFGFDEAADVVEVLEPHPDESLRPQVEAAVRYCPAFALTIVDPAPDPTSEEDR</sequence>
<keyword evidence="5" id="KW-0411">Iron-sulfur</keyword>
<evidence type="ECO:0000313" key="6">
    <source>
        <dbReference type="EMBL" id="CAB4750477.1"/>
    </source>
</evidence>
<dbReference type="InterPro" id="IPR051269">
    <property type="entry name" value="Fe-S_cluster_ET"/>
</dbReference>
<dbReference type="EMBL" id="CAEZYQ010000014">
    <property type="protein sequence ID" value="CAB4750477.1"/>
    <property type="molecule type" value="Genomic_DNA"/>
</dbReference>
<keyword evidence="4" id="KW-0408">Iron</keyword>
<dbReference type="Pfam" id="PF13459">
    <property type="entry name" value="Fer4_15"/>
    <property type="match status" value="1"/>
</dbReference>
<evidence type="ECO:0000256" key="2">
    <source>
        <dbReference type="ARBA" id="ARBA00022723"/>
    </source>
</evidence>
<evidence type="ECO:0000256" key="4">
    <source>
        <dbReference type="ARBA" id="ARBA00023004"/>
    </source>
</evidence>
<dbReference type="GO" id="GO:0051536">
    <property type="term" value="F:iron-sulfur cluster binding"/>
    <property type="evidence" value="ECO:0007669"/>
    <property type="project" value="UniProtKB-KW"/>
</dbReference>
<accession>A0A6J6TVN7</accession>
<evidence type="ECO:0000256" key="5">
    <source>
        <dbReference type="ARBA" id="ARBA00023014"/>
    </source>
</evidence>